<organism evidence="7 8">
    <name type="scientific">Hypothenemus hampei</name>
    <name type="common">Coffee berry borer</name>
    <dbReference type="NCBI Taxonomy" id="57062"/>
    <lineage>
        <taxon>Eukaryota</taxon>
        <taxon>Metazoa</taxon>
        <taxon>Ecdysozoa</taxon>
        <taxon>Arthropoda</taxon>
        <taxon>Hexapoda</taxon>
        <taxon>Insecta</taxon>
        <taxon>Pterygota</taxon>
        <taxon>Neoptera</taxon>
        <taxon>Endopterygota</taxon>
        <taxon>Coleoptera</taxon>
        <taxon>Polyphaga</taxon>
        <taxon>Cucujiformia</taxon>
        <taxon>Curculionidae</taxon>
        <taxon>Scolytinae</taxon>
        <taxon>Hypothenemus</taxon>
    </lineage>
</organism>
<keyword evidence="8" id="KW-1185">Reference proteome</keyword>
<dbReference type="GO" id="GO:0006508">
    <property type="term" value="P:proteolysis"/>
    <property type="evidence" value="ECO:0007669"/>
    <property type="project" value="UniProtKB-KW"/>
</dbReference>
<keyword evidence="2" id="KW-0732">Signal</keyword>
<evidence type="ECO:0000256" key="4">
    <source>
        <dbReference type="ARBA" id="ARBA00022825"/>
    </source>
</evidence>
<protein>
    <recommendedName>
        <fullName evidence="6">Clip domain-containing protein</fullName>
    </recommendedName>
</protein>
<sequence length="137" mass="15792">MTDCPPYMSLFSKIKRPLTQNSLLFLRHQECGFDGVFPLVCCLTINKIPQVLSQESDEFVPQPAPSYNLRTDMVQTSSTTSMAPNFNDRLIRTKKQNTKPKREKDLKLKMQAINEAFTFHSIDDFFVRRISPSKTQS</sequence>
<dbReference type="PROSITE" id="PS51888">
    <property type="entry name" value="CLIP"/>
    <property type="match status" value="1"/>
</dbReference>
<dbReference type="EMBL" id="JBDJPC010000005">
    <property type="protein sequence ID" value="KAL1501653.1"/>
    <property type="molecule type" value="Genomic_DNA"/>
</dbReference>
<dbReference type="Proteomes" id="UP001566132">
    <property type="component" value="Unassembled WGS sequence"/>
</dbReference>
<evidence type="ECO:0000313" key="8">
    <source>
        <dbReference type="Proteomes" id="UP001566132"/>
    </source>
</evidence>
<keyword evidence="1" id="KW-0645">Protease</keyword>
<dbReference type="GO" id="GO:0008236">
    <property type="term" value="F:serine-type peptidase activity"/>
    <property type="evidence" value="ECO:0007669"/>
    <property type="project" value="UniProtKB-KW"/>
</dbReference>
<evidence type="ECO:0000313" key="7">
    <source>
        <dbReference type="EMBL" id="KAL1501653.1"/>
    </source>
</evidence>
<gene>
    <name evidence="7" type="ORF">ABEB36_006947</name>
</gene>
<keyword evidence="3" id="KW-0378">Hydrolase</keyword>
<proteinExistence type="predicted"/>
<evidence type="ECO:0000256" key="2">
    <source>
        <dbReference type="ARBA" id="ARBA00022729"/>
    </source>
</evidence>
<keyword evidence="5" id="KW-1015">Disulfide bond</keyword>
<accession>A0ABD1ESR9</accession>
<name>A0ABD1ESR9_HYPHA</name>
<evidence type="ECO:0000256" key="3">
    <source>
        <dbReference type="ARBA" id="ARBA00022801"/>
    </source>
</evidence>
<dbReference type="AlphaFoldDB" id="A0ABD1ESR9"/>
<evidence type="ECO:0000259" key="6">
    <source>
        <dbReference type="PROSITE" id="PS51888"/>
    </source>
</evidence>
<dbReference type="InterPro" id="IPR022700">
    <property type="entry name" value="CLIP"/>
</dbReference>
<comment type="caution">
    <text evidence="7">The sequence shown here is derived from an EMBL/GenBank/DDBJ whole genome shotgun (WGS) entry which is preliminary data.</text>
</comment>
<dbReference type="Gene3D" id="3.30.1640.30">
    <property type="match status" value="1"/>
</dbReference>
<dbReference type="Pfam" id="PF12032">
    <property type="entry name" value="CLIP"/>
    <property type="match status" value="1"/>
</dbReference>
<evidence type="ECO:0000256" key="1">
    <source>
        <dbReference type="ARBA" id="ARBA00022670"/>
    </source>
</evidence>
<reference evidence="7 8" key="1">
    <citation type="submission" date="2024-05" db="EMBL/GenBank/DDBJ databases">
        <title>Genetic variation in Jamaican populations of the coffee berry borer (Hypothenemus hampei).</title>
        <authorList>
            <person name="Errbii M."/>
            <person name="Myrie A."/>
        </authorList>
    </citation>
    <scope>NUCLEOTIDE SEQUENCE [LARGE SCALE GENOMIC DNA]</scope>
    <source>
        <strain evidence="7">JA-Hopewell-2020-01-JO</strain>
        <tissue evidence="7">Whole body</tissue>
    </source>
</reference>
<feature type="domain" description="Clip" evidence="6">
    <location>
        <begin position="1"/>
        <end position="42"/>
    </location>
</feature>
<evidence type="ECO:0000256" key="5">
    <source>
        <dbReference type="ARBA" id="ARBA00023157"/>
    </source>
</evidence>
<keyword evidence="4" id="KW-0720">Serine protease</keyword>
<dbReference type="InterPro" id="IPR038565">
    <property type="entry name" value="CLIP_sf"/>
</dbReference>